<dbReference type="AlphaFoldDB" id="A0A834STT2"/>
<keyword evidence="2" id="KW-1185">Reference proteome</keyword>
<proteinExistence type="predicted"/>
<name>A0A834STT2_9FABA</name>
<accession>A0A834STT2</accession>
<comment type="caution">
    <text evidence="1">The sequence shown here is derived from an EMBL/GenBank/DDBJ whole genome shotgun (WGS) entry which is preliminary data.</text>
</comment>
<dbReference type="EMBL" id="JAAIUW010000011">
    <property type="protein sequence ID" value="KAF7810205.1"/>
    <property type="molecule type" value="Genomic_DNA"/>
</dbReference>
<dbReference type="Proteomes" id="UP000634136">
    <property type="component" value="Unassembled WGS sequence"/>
</dbReference>
<evidence type="ECO:0000313" key="2">
    <source>
        <dbReference type="Proteomes" id="UP000634136"/>
    </source>
</evidence>
<sequence length="80" mass="8971">MGEIGSNGSVVLKEVYMNTPGRTNLNEEKENVDPKIKIGGIRTWKREARAKGDAKQVETICGTHVKRKRGEDIMMVKETI</sequence>
<evidence type="ECO:0000313" key="1">
    <source>
        <dbReference type="EMBL" id="KAF7810205.1"/>
    </source>
</evidence>
<reference evidence="1" key="1">
    <citation type="submission" date="2020-09" db="EMBL/GenBank/DDBJ databases">
        <title>Genome-Enabled Discovery of Anthraquinone Biosynthesis in Senna tora.</title>
        <authorList>
            <person name="Kang S.-H."/>
            <person name="Pandey R.P."/>
            <person name="Lee C.-M."/>
            <person name="Sim J.-S."/>
            <person name="Jeong J.-T."/>
            <person name="Choi B.-S."/>
            <person name="Jung M."/>
            <person name="Ginzburg D."/>
            <person name="Zhao K."/>
            <person name="Won S.Y."/>
            <person name="Oh T.-J."/>
            <person name="Yu Y."/>
            <person name="Kim N.-H."/>
            <person name="Lee O.R."/>
            <person name="Lee T.-H."/>
            <person name="Bashyal P."/>
            <person name="Kim T.-S."/>
            <person name="Lee W.-H."/>
            <person name="Kawkins C."/>
            <person name="Kim C.-K."/>
            <person name="Kim J.S."/>
            <person name="Ahn B.O."/>
            <person name="Rhee S.Y."/>
            <person name="Sohng J.K."/>
        </authorList>
    </citation>
    <scope>NUCLEOTIDE SEQUENCE</scope>
    <source>
        <tissue evidence="1">Leaf</tissue>
    </source>
</reference>
<organism evidence="1 2">
    <name type="scientific">Senna tora</name>
    <dbReference type="NCBI Taxonomy" id="362788"/>
    <lineage>
        <taxon>Eukaryota</taxon>
        <taxon>Viridiplantae</taxon>
        <taxon>Streptophyta</taxon>
        <taxon>Embryophyta</taxon>
        <taxon>Tracheophyta</taxon>
        <taxon>Spermatophyta</taxon>
        <taxon>Magnoliopsida</taxon>
        <taxon>eudicotyledons</taxon>
        <taxon>Gunneridae</taxon>
        <taxon>Pentapetalae</taxon>
        <taxon>rosids</taxon>
        <taxon>fabids</taxon>
        <taxon>Fabales</taxon>
        <taxon>Fabaceae</taxon>
        <taxon>Caesalpinioideae</taxon>
        <taxon>Cassia clade</taxon>
        <taxon>Senna</taxon>
    </lineage>
</organism>
<protein>
    <submittedName>
        <fullName evidence="1">Uncharacterized protein</fullName>
    </submittedName>
</protein>
<gene>
    <name evidence="1" type="ORF">G2W53_036948</name>
</gene>